<sequence length="592" mass="68643">MEIKTLKDFASIVQSLKSKKKTTLDIFYNVENCSDLLGKDHYQMYTPTYAIKTEPVTSCRGFIKKDGPNRLIVGLAYSSSSQNSIAKCSTSVFNKDTEKFVDLSKSEINLSSTKSFEFPVKLSELHRHIYKNNLLFKWNIEVLPSLISHAKVKSPNTVSEDSDQKDNIATALDGLFETLSRDKQSEREEQKTLLSMVQNMTECKNQQTKLEDKLQSIEQKVFDINSRLSDICTTMTFTQKRFVEDTGLLTQSLTNPVNTEENKMKSEKKTTLDEDLCTISSPLLHEKAKYHETKERHDRVSTVKRPIPTFINPTVKERDALKHLESIYEEERTFYGKKKTGGVFGTVTNRALLPWINTKHSSYRLKVRHILLIGSDIHLIRSILLHEYNILPPWSISETHKLVLMECEDKGVYFYIGLVPEFSQRKHILSLMISAQNDGNDSFDGCILVINSPSDTNLLHVFDTRFLQKFCFLLVSKKFNYLSLIYDVKGIVRIDWLHPSLEGKFKLLEDVKFVFDEYILSTSWQEKNELQENVRSFMSFLTTIQSTSEVEERMESLTDQMMPLLKQCHTLLEVEHTEEQKNFFYHTHYTHF</sequence>
<gene>
    <name evidence="2" type="primary">LOC106050172</name>
</gene>
<reference evidence="2" key="1">
    <citation type="submission" date="2025-08" db="UniProtKB">
        <authorList>
            <consortium name="RefSeq"/>
        </authorList>
    </citation>
    <scope>IDENTIFICATION</scope>
</reference>
<name>A0A9W2Z5J5_BIOGL</name>
<proteinExistence type="predicted"/>
<keyword evidence="1" id="KW-1185">Reference proteome</keyword>
<dbReference type="Proteomes" id="UP001165740">
    <property type="component" value="Chromosome 16"/>
</dbReference>
<protein>
    <submittedName>
        <fullName evidence="2">Uncharacterized protein LOC106050172 isoform X1</fullName>
    </submittedName>
</protein>
<dbReference type="OrthoDB" id="10687526at2759"/>
<evidence type="ECO:0000313" key="2">
    <source>
        <dbReference type="RefSeq" id="XP_055870193.1"/>
    </source>
</evidence>
<organism evidence="1 2">
    <name type="scientific">Biomphalaria glabrata</name>
    <name type="common">Bloodfluke planorb</name>
    <name type="synonym">Freshwater snail</name>
    <dbReference type="NCBI Taxonomy" id="6526"/>
    <lineage>
        <taxon>Eukaryota</taxon>
        <taxon>Metazoa</taxon>
        <taxon>Spiralia</taxon>
        <taxon>Lophotrochozoa</taxon>
        <taxon>Mollusca</taxon>
        <taxon>Gastropoda</taxon>
        <taxon>Heterobranchia</taxon>
        <taxon>Euthyneura</taxon>
        <taxon>Panpulmonata</taxon>
        <taxon>Hygrophila</taxon>
        <taxon>Lymnaeoidea</taxon>
        <taxon>Planorbidae</taxon>
        <taxon>Biomphalaria</taxon>
    </lineage>
</organism>
<dbReference type="AlphaFoldDB" id="A0A9W2Z5J5"/>
<dbReference type="GeneID" id="106050172"/>
<evidence type="ECO:0000313" key="1">
    <source>
        <dbReference type="Proteomes" id="UP001165740"/>
    </source>
</evidence>
<accession>A0A9W2Z5J5</accession>
<dbReference type="RefSeq" id="XP_055870193.1">
    <property type="nucleotide sequence ID" value="XM_056014218.1"/>
</dbReference>